<dbReference type="Proteomes" id="UP000324897">
    <property type="component" value="Unassembled WGS sequence"/>
</dbReference>
<dbReference type="PANTHER" id="PTHR48055">
    <property type="entry name" value="LEUCINE-RICH REPEAT RECEPTOR PROTEIN KINASE EMS1"/>
    <property type="match status" value="1"/>
</dbReference>
<dbReference type="GO" id="GO:0005524">
    <property type="term" value="F:ATP binding"/>
    <property type="evidence" value="ECO:0007669"/>
    <property type="project" value="InterPro"/>
</dbReference>
<protein>
    <recommendedName>
        <fullName evidence="1">Protein kinase domain-containing protein</fullName>
    </recommendedName>
</protein>
<feature type="non-terminal residue" evidence="2">
    <location>
        <position position="1"/>
    </location>
</feature>
<evidence type="ECO:0000313" key="3">
    <source>
        <dbReference type="Proteomes" id="UP000324897"/>
    </source>
</evidence>
<evidence type="ECO:0000313" key="2">
    <source>
        <dbReference type="EMBL" id="TVU21840.1"/>
    </source>
</evidence>
<dbReference type="InterPro" id="IPR051564">
    <property type="entry name" value="LRR_receptor-like_kinase"/>
</dbReference>
<dbReference type="EMBL" id="RWGY01000026">
    <property type="protein sequence ID" value="TVU21840.1"/>
    <property type="molecule type" value="Genomic_DNA"/>
</dbReference>
<dbReference type="PANTHER" id="PTHR48055:SF63">
    <property type="entry name" value="PROTEIN KINASE DOMAIN-CONTAINING PROTEIN"/>
    <property type="match status" value="1"/>
</dbReference>
<dbReference type="SUPFAM" id="SSF56112">
    <property type="entry name" value="Protein kinase-like (PK-like)"/>
    <property type="match status" value="1"/>
</dbReference>
<dbReference type="PROSITE" id="PS50011">
    <property type="entry name" value="PROTEIN_KINASE_DOM"/>
    <property type="match status" value="1"/>
</dbReference>
<keyword evidence="3" id="KW-1185">Reference proteome</keyword>
<reference evidence="2 3" key="1">
    <citation type="journal article" date="2019" name="Sci. Rep.">
        <title>A high-quality genome of Eragrostis curvula grass provides insights into Poaceae evolution and supports new strategies to enhance forage quality.</title>
        <authorList>
            <person name="Carballo J."/>
            <person name="Santos B.A.C.M."/>
            <person name="Zappacosta D."/>
            <person name="Garbus I."/>
            <person name="Selva J.P."/>
            <person name="Gallo C.A."/>
            <person name="Diaz A."/>
            <person name="Albertini E."/>
            <person name="Caccamo M."/>
            <person name="Echenique V."/>
        </authorList>
    </citation>
    <scope>NUCLEOTIDE SEQUENCE [LARGE SCALE GENOMIC DNA]</scope>
    <source>
        <strain evidence="3">cv. Victoria</strain>
        <tissue evidence="2">Leaf</tissue>
    </source>
</reference>
<proteinExistence type="predicted"/>
<dbReference type="Gramene" id="TVU21840">
    <property type="protein sequence ID" value="TVU21840"/>
    <property type="gene ID" value="EJB05_31509"/>
</dbReference>
<dbReference type="GO" id="GO:0016020">
    <property type="term" value="C:membrane"/>
    <property type="evidence" value="ECO:0007669"/>
    <property type="project" value="TreeGrafter"/>
</dbReference>
<dbReference type="InterPro" id="IPR011009">
    <property type="entry name" value="Kinase-like_dom_sf"/>
</dbReference>
<comment type="caution">
    <text evidence="2">The sequence shown here is derived from an EMBL/GenBank/DDBJ whole genome shotgun (WGS) entry which is preliminary data.</text>
</comment>
<sequence>MSSRVGDFGISKILLESASKTLQNSNSTIGIRGSIGYIAPVRTLMYTMFCTFKEYGEGATVSTLGDVYSLSILLLEIFTGRSPTDDLFQGQLDLHKFSDDALPERIWEIADINMWRHTDAYDSYTKGRTENCLVSVIALGISCSKKQPRERKLIHDAAIEIHSVAPRAASHRRHP</sequence>
<dbReference type="InterPro" id="IPR000719">
    <property type="entry name" value="Prot_kinase_dom"/>
</dbReference>
<name>A0A5J9UF71_9POAL</name>
<organism evidence="2 3">
    <name type="scientific">Eragrostis curvula</name>
    <name type="common">weeping love grass</name>
    <dbReference type="NCBI Taxonomy" id="38414"/>
    <lineage>
        <taxon>Eukaryota</taxon>
        <taxon>Viridiplantae</taxon>
        <taxon>Streptophyta</taxon>
        <taxon>Embryophyta</taxon>
        <taxon>Tracheophyta</taxon>
        <taxon>Spermatophyta</taxon>
        <taxon>Magnoliopsida</taxon>
        <taxon>Liliopsida</taxon>
        <taxon>Poales</taxon>
        <taxon>Poaceae</taxon>
        <taxon>PACMAD clade</taxon>
        <taxon>Chloridoideae</taxon>
        <taxon>Eragrostideae</taxon>
        <taxon>Eragrostidinae</taxon>
        <taxon>Eragrostis</taxon>
    </lineage>
</organism>
<feature type="domain" description="Protein kinase" evidence="1">
    <location>
        <begin position="1"/>
        <end position="165"/>
    </location>
</feature>
<dbReference type="Gene3D" id="1.10.510.10">
    <property type="entry name" value="Transferase(Phosphotransferase) domain 1"/>
    <property type="match status" value="1"/>
</dbReference>
<gene>
    <name evidence="2" type="ORF">EJB05_31509</name>
</gene>
<accession>A0A5J9UF71</accession>
<dbReference type="OrthoDB" id="1103805at2759"/>
<dbReference type="GO" id="GO:0004672">
    <property type="term" value="F:protein kinase activity"/>
    <property type="evidence" value="ECO:0007669"/>
    <property type="project" value="InterPro"/>
</dbReference>
<dbReference type="AlphaFoldDB" id="A0A5J9UF71"/>
<evidence type="ECO:0000259" key="1">
    <source>
        <dbReference type="PROSITE" id="PS50011"/>
    </source>
</evidence>